<keyword evidence="9" id="KW-1015">Disulfide bond</keyword>
<dbReference type="EMBL" id="LR798297">
    <property type="protein sequence ID" value="CAB5222177.1"/>
    <property type="molecule type" value="Genomic_DNA"/>
</dbReference>
<keyword evidence="8" id="KW-0238">DNA-binding</keyword>
<evidence type="ECO:0000256" key="6">
    <source>
        <dbReference type="ARBA" id="ARBA00023014"/>
    </source>
</evidence>
<sequence length="108" mass="12441">METLATVLDRWWDHAACKGMDLSLFIIEPGERFSKARVAEAKAVCATCFVRPECLAESLNYSTTQLECYGIWGGLTWKERRQLQSDTIPATPLEYRNGKYRQIREPRP</sequence>
<evidence type="ECO:0000256" key="7">
    <source>
        <dbReference type="ARBA" id="ARBA00023015"/>
    </source>
</evidence>
<proteinExistence type="inferred from homology"/>
<dbReference type="Pfam" id="PF02467">
    <property type="entry name" value="Whib"/>
    <property type="match status" value="1"/>
</dbReference>
<dbReference type="GO" id="GO:0047134">
    <property type="term" value="F:protein-disulfide reductase [NAD(P)H] activity"/>
    <property type="evidence" value="ECO:0007669"/>
    <property type="project" value="TreeGrafter"/>
</dbReference>
<comment type="similarity">
    <text evidence="2">Belongs to the WhiB family.</text>
</comment>
<keyword evidence="7" id="KW-0805">Transcription regulation</keyword>
<dbReference type="PANTHER" id="PTHR38839">
    <property type="entry name" value="TRANSCRIPTIONAL REGULATOR WHID-RELATED"/>
    <property type="match status" value="1"/>
</dbReference>
<evidence type="ECO:0000256" key="2">
    <source>
        <dbReference type="ARBA" id="ARBA00006597"/>
    </source>
</evidence>
<dbReference type="GO" id="GO:0051539">
    <property type="term" value="F:4 iron, 4 sulfur cluster binding"/>
    <property type="evidence" value="ECO:0007669"/>
    <property type="project" value="UniProtKB-KW"/>
</dbReference>
<evidence type="ECO:0000313" key="12">
    <source>
        <dbReference type="EMBL" id="CAB5222177.1"/>
    </source>
</evidence>
<comment type="cofactor">
    <cofactor evidence="1">
        <name>[4Fe-4S] cluster</name>
        <dbReference type="ChEBI" id="CHEBI:49883"/>
    </cofactor>
</comment>
<evidence type="ECO:0000259" key="11">
    <source>
        <dbReference type="PROSITE" id="PS51674"/>
    </source>
</evidence>
<dbReference type="InterPro" id="IPR034768">
    <property type="entry name" value="4FE4S_WBL"/>
</dbReference>
<evidence type="ECO:0000256" key="3">
    <source>
        <dbReference type="ARBA" id="ARBA00022485"/>
    </source>
</evidence>
<evidence type="ECO:0000256" key="5">
    <source>
        <dbReference type="ARBA" id="ARBA00023004"/>
    </source>
</evidence>
<dbReference type="PROSITE" id="PS51674">
    <property type="entry name" value="4FE4S_WBL"/>
    <property type="match status" value="1"/>
</dbReference>
<name>A0A6J7WWN3_9CAUD</name>
<dbReference type="GO" id="GO:0003677">
    <property type="term" value="F:DNA binding"/>
    <property type="evidence" value="ECO:0007669"/>
    <property type="project" value="UniProtKB-KW"/>
</dbReference>
<feature type="domain" description="4Fe-4S Wbl-type" evidence="11">
    <location>
        <begin position="16"/>
        <end position="82"/>
    </location>
</feature>
<dbReference type="InterPro" id="IPR003482">
    <property type="entry name" value="Whib"/>
</dbReference>
<organism evidence="12">
    <name type="scientific">uncultured Caudovirales phage</name>
    <dbReference type="NCBI Taxonomy" id="2100421"/>
    <lineage>
        <taxon>Viruses</taxon>
        <taxon>Duplodnaviria</taxon>
        <taxon>Heunggongvirae</taxon>
        <taxon>Uroviricota</taxon>
        <taxon>Caudoviricetes</taxon>
        <taxon>Peduoviridae</taxon>
        <taxon>Maltschvirus</taxon>
        <taxon>Maltschvirus maltsch</taxon>
    </lineage>
</organism>
<keyword evidence="10" id="KW-0804">Transcription</keyword>
<accession>A0A6J7WWN3</accession>
<keyword evidence="3" id="KW-0004">4Fe-4S</keyword>
<keyword evidence="6" id="KW-0411">Iron-sulfur</keyword>
<protein>
    <submittedName>
        <fullName evidence="12">WhiB-like iron-sulfur binding domain containing protein</fullName>
    </submittedName>
</protein>
<evidence type="ECO:0000256" key="10">
    <source>
        <dbReference type="ARBA" id="ARBA00023163"/>
    </source>
</evidence>
<evidence type="ECO:0000256" key="8">
    <source>
        <dbReference type="ARBA" id="ARBA00023125"/>
    </source>
</evidence>
<evidence type="ECO:0000256" key="9">
    <source>
        <dbReference type="ARBA" id="ARBA00023157"/>
    </source>
</evidence>
<keyword evidence="5" id="KW-0408">Iron</keyword>
<evidence type="ECO:0000256" key="1">
    <source>
        <dbReference type="ARBA" id="ARBA00001966"/>
    </source>
</evidence>
<reference evidence="12" key="1">
    <citation type="submission" date="2020-05" db="EMBL/GenBank/DDBJ databases">
        <authorList>
            <person name="Chiriac C."/>
            <person name="Salcher M."/>
            <person name="Ghai R."/>
            <person name="Kavagutti S V."/>
        </authorList>
    </citation>
    <scope>NUCLEOTIDE SEQUENCE</scope>
</reference>
<keyword evidence="4" id="KW-0479">Metal-binding</keyword>
<gene>
    <name evidence="12" type="ORF">UFOVP364_16</name>
</gene>
<dbReference type="GO" id="GO:0046872">
    <property type="term" value="F:metal ion binding"/>
    <property type="evidence" value="ECO:0007669"/>
    <property type="project" value="UniProtKB-KW"/>
</dbReference>
<evidence type="ECO:0000256" key="4">
    <source>
        <dbReference type="ARBA" id="ARBA00022723"/>
    </source>
</evidence>
<dbReference type="GO" id="GO:0045892">
    <property type="term" value="P:negative regulation of DNA-templated transcription"/>
    <property type="evidence" value="ECO:0007669"/>
    <property type="project" value="TreeGrafter"/>
</dbReference>